<feature type="compositionally biased region" description="Basic and acidic residues" evidence="3">
    <location>
        <begin position="40"/>
        <end position="52"/>
    </location>
</feature>
<proteinExistence type="inferred from homology"/>
<feature type="compositionally biased region" description="Polar residues" evidence="3">
    <location>
        <begin position="330"/>
        <end position="348"/>
    </location>
</feature>
<feature type="compositionally biased region" description="Basic and acidic residues" evidence="3">
    <location>
        <begin position="65"/>
        <end position="75"/>
    </location>
</feature>
<evidence type="ECO:0000259" key="4">
    <source>
        <dbReference type="Pfam" id="PF15477"/>
    </source>
</evidence>
<dbReference type="AlphaFoldDB" id="A0A4Z0Z5P5"/>
<evidence type="ECO:0000256" key="3">
    <source>
        <dbReference type="SAM" id="MobiDB-lite"/>
    </source>
</evidence>
<feature type="compositionally biased region" description="Basic and acidic residues" evidence="3">
    <location>
        <begin position="242"/>
        <end position="254"/>
    </location>
</feature>
<dbReference type="EMBL" id="SKBN01000032">
    <property type="protein sequence ID" value="TGJ86193.1"/>
    <property type="molecule type" value="Genomic_DNA"/>
</dbReference>
<dbReference type="Proteomes" id="UP000297716">
    <property type="component" value="Unassembled WGS sequence"/>
</dbReference>
<evidence type="ECO:0000313" key="6">
    <source>
        <dbReference type="Proteomes" id="UP000297716"/>
    </source>
</evidence>
<feature type="compositionally biased region" description="Basic and acidic residues" evidence="3">
    <location>
        <begin position="126"/>
        <end position="142"/>
    </location>
</feature>
<feature type="region of interest" description="Disordered" evidence="3">
    <location>
        <begin position="123"/>
        <end position="354"/>
    </location>
</feature>
<evidence type="ECO:0000256" key="1">
    <source>
        <dbReference type="ARBA" id="ARBA00006502"/>
    </source>
</evidence>
<keyword evidence="6" id="KW-1185">Reference proteome</keyword>
<feature type="compositionally biased region" description="Basic and acidic residues" evidence="3">
    <location>
        <begin position="166"/>
        <end position="183"/>
    </location>
</feature>
<dbReference type="InterPro" id="IPR026714">
    <property type="entry name" value="SMAP"/>
</dbReference>
<name>A0A4Z0Z5P5_9PEZI</name>
<evidence type="ECO:0000313" key="5">
    <source>
        <dbReference type="EMBL" id="TGJ86193.1"/>
    </source>
</evidence>
<sequence>MDSEGPWQQLDAAKLRQDAEASEAKLKKQQEQRLIRAELRKEKRHVKSEAKQARKQNVQGAAKWTPERKAMEKQKKLATRGQKQEKRRRRMHLRADKLEAQARKLWTEAQTARARAYVLDQQKDDEDIKKNKLKKEIEHMAQDPENEDYIPLDAPPATDGPSTNTHADKTQRREDAELQEKTLDQIMEQELGPSITASGRHIEIEAERKRKRKEEKRAEKRKREAEEDEAEAPLTEAMDIDAETKAEDEIETPKERRKKRKVEKPSDDKNEAEATPVKKDKKKKQKDKKEHAAEESEVAESLDVNEAPKEKKDKKKKGKREEQPIEESISAPTTEGEANTNSGEQWNVSALEGDSKRKQKFLRLLGAGKANGIPNSGQNTSTSSKANIAKMQSDLEHQFDVGMKMKQEGHSHRKGLGA</sequence>
<feature type="compositionally biased region" description="Basic and acidic residues" evidence="3">
    <location>
        <begin position="215"/>
        <end position="225"/>
    </location>
</feature>
<dbReference type="PANTHER" id="PTHR22175:SF0">
    <property type="entry name" value="SMALL ACIDIC PROTEIN"/>
    <property type="match status" value="1"/>
</dbReference>
<feature type="domain" description="Small acidic protein-like" evidence="4">
    <location>
        <begin position="346"/>
        <end position="417"/>
    </location>
</feature>
<dbReference type="PANTHER" id="PTHR22175">
    <property type="entry name" value="SMALL ACIDIC PROTEIN-RELATED"/>
    <property type="match status" value="1"/>
</dbReference>
<comment type="similarity">
    <text evidence="1">Belongs to the SMAP family.</text>
</comment>
<comment type="caution">
    <text evidence="5">The sequence shown here is derived from an EMBL/GenBank/DDBJ whole genome shotgun (WGS) entry which is preliminary data.</text>
</comment>
<protein>
    <recommendedName>
        <fullName evidence="2">Small acidic protein</fullName>
    </recommendedName>
</protein>
<reference evidence="5 6" key="1">
    <citation type="submission" date="2019-03" db="EMBL/GenBank/DDBJ databases">
        <title>Draft genome sequence of Xylaria hypoxylon DSM 108379, a ubiquitous saprotrophic-parasitic fungi on hardwood.</title>
        <authorList>
            <person name="Buettner E."/>
            <person name="Leonhardt S."/>
            <person name="Gebauer A.M."/>
            <person name="Liers C."/>
            <person name="Hofrichter M."/>
            <person name="Kellner H."/>
        </authorList>
    </citation>
    <scope>NUCLEOTIDE SEQUENCE [LARGE SCALE GENOMIC DNA]</scope>
    <source>
        <strain evidence="5 6">DSM 108379</strain>
    </source>
</reference>
<organism evidence="5 6">
    <name type="scientific">Xylaria hypoxylon</name>
    <dbReference type="NCBI Taxonomy" id="37992"/>
    <lineage>
        <taxon>Eukaryota</taxon>
        <taxon>Fungi</taxon>
        <taxon>Dikarya</taxon>
        <taxon>Ascomycota</taxon>
        <taxon>Pezizomycotina</taxon>
        <taxon>Sordariomycetes</taxon>
        <taxon>Xylariomycetidae</taxon>
        <taxon>Xylariales</taxon>
        <taxon>Xylariaceae</taxon>
        <taxon>Xylaria</taxon>
    </lineage>
</organism>
<feature type="compositionally biased region" description="Basic and acidic residues" evidence="3">
    <location>
        <begin position="263"/>
        <end position="278"/>
    </location>
</feature>
<accession>A0A4Z0Z5P5</accession>
<dbReference type="Pfam" id="PF15477">
    <property type="entry name" value="SMAP"/>
    <property type="match status" value="1"/>
</dbReference>
<dbReference type="STRING" id="37992.A0A4Z0Z5P5"/>
<feature type="region of interest" description="Disordered" evidence="3">
    <location>
        <begin position="40"/>
        <end position="95"/>
    </location>
</feature>
<evidence type="ECO:0000256" key="2">
    <source>
        <dbReference type="ARBA" id="ARBA00016161"/>
    </source>
</evidence>
<gene>
    <name evidence="5" type="ORF">E0Z10_g2591</name>
</gene>
<dbReference type="InterPro" id="IPR028124">
    <property type="entry name" value="SMAP_dom"/>
</dbReference>
<dbReference type="OrthoDB" id="10066125at2759"/>